<dbReference type="EMBL" id="BNED01000005">
    <property type="protein sequence ID" value="GHI75916.1"/>
    <property type="molecule type" value="Genomic_DNA"/>
</dbReference>
<keyword evidence="3" id="KW-1185">Reference proteome</keyword>
<protein>
    <recommendedName>
        <fullName evidence="4">WbqC-like protein</fullName>
    </recommendedName>
</protein>
<name>A0ABQ3T697_9ACTN</name>
<dbReference type="Pfam" id="PF08889">
    <property type="entry name" value="WbqC"/>
    <property type="match status" value="1"/>
</dbReference>
<reference evidence="3" key="1">
    <citation type="submission" date="2023-07" db="EMBL/GenBank/DDBJ databases">
        <title>Whole genome shotgun sequence of Streptomyces spororaveus NBRC 15456.</title>
        <authorList>
            <person name="Komaki H."/>
            <person name="Tamura T."/>
        </authorList>
    </citation>
    <scope>NUCLEOTIDE SEQUENCE [LARGE SCALE GENOMIC DNA]</scope>
    <source>
        <strain evidence="3">NBRC 15456</strain>
    </source>
</reference>
<comment type="caution">
    <text evidence="2">The sequence shown here is derived from an EMBL/GenBank/DDBJ whole genome shotgun (WGS) entry which is preliminary data.</text>
</comment>
<accession>A0ABQ3T697</accession>
<gene>
    <name evidence="2" type="ORF">Sspor_14770</name>
</gene>
<feature type="region of interest" description="Disordered" evidence="1">
    <location>
        <begin position="1"/>
        <end position="23"/>
    </location>
</feature>
<dbReference type="InterPro" id="IPR014985">
    <property type="entry name" value="WbqC"/>
</dbReference>
<dbReference type="Proteomes" id="UP000608522">
    <property type="component" value="Unassembled WGS sequence"/>
</dbReference>
<proteinExistence type="predicted"/>
<evidence type="ECO:0000256" key="1">
    <source>
        <dbReference type="SAM" id="MobiDB-lite"/>
    </source>
</evidence>
<evidence type="ECO:0000313" key="3">
    <source>
        <dbReference type="Proteomes" id="UP000608522"/>
    </source>
</evidence>
<evidence type="ECO:0000313" key="2">
    <source>
        <dbReference type="EMBL" id="GHI75916.1"/>
    </source>
</evidence>
<dbReference type="RefSeq" id="WP_202198275.1">
    <property type="nucleotide sequence ID" value="NZ_BAAATO010000011.1"/>
</dbReference>
<sequence length="263" mass="28289">MTRTNPSLAKASPAASSPDSPAPGGLCAIHQPNLFPRLTTLAKLFAADSWVVLDDVQFTRRDYQHRTRLAAMNDQERTQWLSIPTHLPRGRQTVISEALIVDADLARRRTESMLRQHYGASPYWSALAQALNSVSAAFETGRTASVAEASTRSLLDLVGWKGQILRSSELPARPGRSQRLADLTAAAGARQYLCGPGGMGYLDESPFFAEGIGVIPFLTPETSIWSSGRRVSALWALASLGPADLADRLPVLPGAQIALETAA</sequence>
<evidence type="ECO:0008006" key="4">
    <source>
        <dbReference type="Google" id="ProtNLM"/>
    </source>
</evidence>
<organism evidence="2 3">
    <name type="scientific">Streptomyces spororaveus</name>
    <dbReference type="NCBI Taxonomy" id="284039"/>
    <lineage>
        <taxon>Bacteria</taxon>
        <taxon>Bacillati</taxon>
        <taxon>Actinomycetota</taxon>
        <taxon>Actinomycetes</taxon>
        <taxon>Kitasatosporales</taxon>
        <taxon>Streptomycetaceae</taxon>
        <taxon>Streptomyces</taxon>
    </lineage>
</organism>